<dbReference type="Pfam" id="PF20339">
    <property type="entry name" value="DUF6634"/>
    <property type="match status" value="1"/>
</dbReference>
<keyword evidence="2" id="KW-1185">Reference proteome</keyword>
<dbReference type="EMBL" id="JBHRYJ010000005">
    <property type="protein sequence ID" value="MFC3677770.1"/>
    <property type="molecule type" value="Genomic_DNA"/>
</dbReference>
<organism evidence="1 2">
    <name type="scientific">Ferrovibrio xuzhouensis</name>
    <dbReference type="NCBI Taxonomy" id="1576914"/>
    <lineage>
        <taxon>Bacteria</taxon>
        <taxon>Pseudomonadati</taxon>
        <taxon>Pseudomonadota</taxon>
        <taxon>Alphaproteobacteria</taxon>
        <taxon>Rhodospirillales</taxon>
        <taxon>Rhodospirillaceae</taxon>
        <taxon>Ferrovibrio</taxon>
    </lineage>
</organism>
<evidence type="ECO:0000313" key="1">
    <source>
        <dbReference type="EMBL" id="MFC3677770.1"/>
    </source>
</evidence>
<dbReference type="InterPro" id="IPR046574">
    <property type="entry name" value="DUF6634"/>
</dbReference>
<dbReference type="RefSeq" id="WP_379729360.1">
    <property type="nucleotide sequence ID" value="NZ_JBHRYJ010000005.1"/>
</dbReference>
<protein>
    <submittedName>
        <fullName evidence="1">DUF6634 family protein</fullName>
    </submittedName>
</protein>
<accession>A0ABV7VKL5</accession>
<gene>
    <name evidence="1" type="ORF">ACFOOQ_19615</name>
</gene>
<sequence>MFRYTPNKGLPQAVFDDVRKLRALADDLEAIANGTLPAPDALASAPFLDGYWFTPRQFLSMCGSVADHPLVFDPMVTTSQLWVLAPELGWARTYSRFYRLGTALETDDLIIQDGLQ</sequence>
<comment type="caution">
    <text evidence="1">The sequence shown here is derived from an EMBL/GenBank/DDBJ whole genome shotgun (WGS) entry which is preliminary data.</text>
</comment>
<reference evidence="2" key="1">
    <citation type="journal article" date="2019" name="Int. J. Syst. Evol. Microbiol.">
        <title>The Global Catalogue of Microorganisms (GCM) 10K type strain sequencing project: providing services to taxonomists for standard genome sequencing and annotation.</title>
        <authorList>
            <consortium name="The Broad Institute Genomics Platform"/>
            <consortium name="The Broad Institute Genome Sequencing Center for Infectious Disease"/>
            <person name="Wu L."/>
            <person name="Ma J."/>
        </authorList>
    </citation>
    <scope>NUCLEOTIDE SEQUENCE [LARGE SCALE GENOMIC DNA]</scope>
    <source>
        <strain evidence="2">KCTC 42182</strain>
    </source>
</reference>
<evidence type="ECO:0000313" key="2">
    <source>
        <dbReference type="Proteomes" id="UP001595711"/>
    </source>
</evidence>
<dbReference type="Proteomes" id="UP001595711">
    <property type="component" value="Unassembled WGS sequence"/>
</dbReference>
<proteinExistence type="predicted"/>
<name>A0ABV7VKL5_9PROT</name>